<accession>A0AAV5WZQ4</accession>
<dbReference type="EMBL" id="BTSY01000007">
    <property type="protein sequence ID" value="GMT36651.1"/>
    <property type="molecule type" value="Genomic_DNA"/>
</dbReference>
<proteinExistence type="predicted"/>
<evidence type="ECO:0000313" key="2">
    <source>
        <dbReference type="Proteomes" id="UP001432322"/>
    </source>
</evidence>
<feature type="non-terminal residue" evidence="1">
    <location>
        <position position="103"/>
    </location>
</feature>
<reference evidence="1" key="1">
    <citation type="submission" date="2023-10" db="EMBL/GenBank/DDBJ databases">
        <title>Genome assembly of Pristionchus species.</title>
        <authorList>
            <person name="Yoshida K."/>
            <person name="Sommer R.J."/>
        </authorList>
    </citation>
    <scope>NUCLEOTIDE SEQUENCE</scope>
    <source>
        <strain evidence="1">RS5133</strain>
    </source>
</reference>
<protein>
    <submittedName>
        <fullName evidence="1">Uncharacterized protein</fullName>
    </submittedName>
</protein>
<evidence type="ECO:0000313" key="1">
    <source>
        <dbReference type="EMBL" id="GMT36651.1"/>
    </source>
</evidence>
<gene>
    <name evidence="1" type="ORF">PFISCL1PPCAC_27948</name>
</gene>
<sequence length="103" mass="11744">MTEEFGPSRIRTAMFKQVLRAMHNVLLSAKCVQDEGTIYENPIVLEELFTSLNTILVEDESFPFEPQQKEMIDIAQAMAFLLDRMQGIRLRICSSDEMANGTV</sequence>
<name>A0AAV5WZQ4_9BILA</name>
<dbReference type="AlphaFoldDB" id="A0AAV5WZQ4"/>
<comment type="caution">
    <text evidence="1">The sequence shown here is derived from an EMBL/GenBank/DDBJ whole genome shotgun (WGS) entry which is preliminary data.</text>
</comment>
<organism evidence="1 2">
    <name type="scientific">Pristionchus fissidentatus</name>
    <dbReference type="NCBI Taxonomy" id="1538716"/>
    <lineage>
        <taxon>Eukaryota</taxon>
        <taxon>Metazoa</taxon>
        <taxon>Ecdysozoa</taxon>
        <taxon>Nematoda</taxon>
        <taxon>Chromadorea</taxon>
        <taxon>Rhabditida</taxon>
        <taxon>Rhabditina</taxon>
        <taxon>Diplogasteromorpha</taxon>
        <taxon>Diplogasteroidea</taxon>
        <taxon>Neodiplogasteridae</taxon>
        <taxon>Pristionchus</taxon>
    </lineage>
</organism>
<keyword evidence="2" id="KW-1185">Reference proteome</keyword>
<dbReference type="Proteomes" id="UP001432322">
    <property type="component" value="Unassembled WGS sequence"/>
</dbReference>